<protein>
    <submittedName>
        <fullName evidence="1">Uncharacterized protein</fullName>
    </submittedName>
</protein>
<reference evidence="1" key="1">
    <citation type="submission" date="2020-03" db="EMBL/GenBank/DDBJ databases">
        <authorList>
            <person name="Weist P."/>
        </authorList>
    </citation>
    <scope>NUCLEOTIDE SEQUENCE</scope>
</reference>
<comment type="caution">
    <text evidence="1">The sequence shown here is derived from an EMBL/GenBank/DDBJ whole genome shotgun (WGS) entry which is preliminary data.</text>
</comment>
<sequence length="156" mass="17025">MRHNRRICAITTNLLCVIDLEKLCPHEEEEEEVAVVAIVAVQPPAPVSAQALSHINTSGAMHRRETDPRPVRLTVTARIPRAHTHPVRLLHSSPPSCSVRVHSSGERSLFSLFWDSLDIAAQMGFTPARCTLHPACGSGGAPLERTHAQHEEGRAG</sequence>
<gene>
    <name evidence="1" type="ORF">PLEPLA_LOCUS45982</name>
</gene>
<accession>A0A9N7VZP5</accession>
<organism evidence="1 2">
    <name type="scientific">Pleuronectes platessa</name>
    <name type="common">European plaice</name>
    <dbReference type="NCBI Taxonomy" id="8262"/>
    <lineage>
        <taxon>Eukaryota</taxon>
        <taxon>Metazoa</taxon>
        <taxon>Chordata</taxon>
        <taxon>Craniata</taxon>
        <taxon>Vertebrata</taxon>
        <taxon>Euteleostomi</taxon>
        <taxon>Actinopterygii</taxon>
        <taxon>Neopterygii</taxon>
        <taxon>Teleostei</taxon>
        <taxon>Neoteleostei</taxon>
        <taxon>Acanthomorphata</taxon>
        <taxon>Carangaria</taxon>
        <taxon>Pleuronectiformes</taxon>
        <taxon>Pleuronectoidei</taxon>
        <taxon>Pleuronectidae</taxon>
        <taxon>Pleuronectes</taxon>
    </lineage>
</organism>
<dbReference type="AlphaFoldDB" id="A0A9N7VZP5"/>
<proteinExistence type="predicted"/>
<keyword evidence="2" id="KW-1185">Reference proteome</keyword>
<dbReference type="Proteomes" id="UP001153269">
    <property type="component" value="Unassembled WGS sequence"/>
</dbReference>
<dbReference type="EMBL" id="CADEAL010004374">
    <property type="protein sequence ID" value="CAB1458153.1"/>
    <property type="molecule type" value="Genomic_DNA"/>
</dbReference>
<name>A0A9N7VZP5_PLEPL</name>
<evidence type="ECO:0000313" key="2">
    <source>
        <dbReference type="Proteomes" id="UP001153269"/>
    </source>
</evidence>
<evidence type="ECO:0000313" key="1">
    <source>
        <dbReference type="EMBL" id="CAB1458153.1"/>
    </source>
</evidence>